<evidence type="ECO:0000313" key="2">
    <source>
        <dbReference type="EMBL" id="MBZ2209241.1"/>
    </source>
</evidence>
<feature type="chain" id="PRO_5046268799" evidence="1">
    <location>
        <begin position="22"/>
        <end position="116"/>
    </location>
</feature>
<name>A0ABS7STH3_9BURK</name>
<dbReference type="Proteomes" id="UP000809349">
    <property type="component" value="Unassembled WGS sequence"/>
</dbReference>
<organism evidence="2 3">
    <name type="scientific">Massilia soli</name>
    <dbReference type="NCBI Taxonomy" id="2792854"/>
    <lineage>
        <taxon>Bacteria</taxon>
        <taxon>Pseudomonadati</taxon>
        <taxon>Pseudomonadota</taxon>
        <taxon>Betaproteobacteria</taxon>
        <taxon>Burkholderiales</taxon>
        <taxon>Oxalobacteraceae</taxon>
        <taxon>Telluria group</taxon>
        <taxon>Massilia</taxon>
    </lineage>
</organism>
<accession>A0ABS7STH3</accession>
<evidence type="ECO:0000313" key="3">
    <source>
        <dbReference type="Proteomes" id="UP000809349"/>
    </source>
</evidence>
<comment type="caution">
    <text evidence="2">The sequence shown here is derived from an EMBL/GenBank/DDBJ whole genome shotgun (WGS) entry which is preliminary data.</text>
</comment>
<evidence type="ECO:0000256" key="1">
    <source>
        <dbReference type="SAM" id="SignalP"/>
    </source>
</evidence>
<keyword evidence="3" id="KW-1185">Reference proteome</keyword>
<dbReference type="RefSeq" id="WP_223469709.1">
    <property type="nucleotide sequence ID" value="NZ_JAFBIL020000007.1"/>
</dbReference>
<reference evidence="2 3" key="1">
    <citation type="submission" date="2021-08" db="EMBL/GenBank/DDBJ databases">
        <title>Massilia sp. R798.</title>
        <authorList>
            <person name="Baek J.H."/>
            <person name="Jung H.S."/>
            <person name="Kim K.R."/>
            <person name="Jeon C.O."/>
        </authorList>
    </citation>
    <scope>NUCLEOTIDE SEQUENCE [LARGE SCALE GENOMIC DNA]</scope>
    <source>
        <strain evidence="2 3">R798</strain>
    </source>
</reference>
<dbReference type="EMBL" id="JAFBIL020000007">
    <property type="protein sequence ID" value="MBZ2209241.1"/>
    <property type="molecule type" value="Genomic_DNA"/>
</dbReference>
<feature type="signal peptide" evidence="1">
    <location>
        <begin position="1"/>
        <end position="21"/>
    </location>
</feature>
<sequence length="116" mass="12768">MKASLNFALFTLACASAPALASSFDCVAPDIPSRSVTREGVHRVQKQIKTWRACYAGQEASGHARSDAQKLDAQVDADIQKWMDATRSASSNPANAAVLAHIERERIRYMQARHLR</sequence>
<gene>
    <name evidence="2" type="ORF">I4X03_018380</name>
</gene>
<proteinExistence type="predicted"/>
<keyword evidence="1" id="KW-0732">Signal</keyword>
<protein>
    <submittedName>
        <fullName evidence="2">Uncharacterized protein</fullName>
    </submittedName>
</protein>